<evidence type="ECO:0000259" key="8">
    <source>
        <dbReference type="PROSITE" id="PS50991"/>
    </source>
</evidence>
<dbReference type="GO" id="GO:0006552">
    <property type="term" value="P:L-leucine catabolic process"/>
    <property type="evidence" value="ECO:0007669"/>
    <property type="project" value="TreeGrafter"/>
</dbReference>
<dbReference type="InterPro" id="IPR013785">
    <property type="entry name" value="Aldolase_TIM"/>
</dbReference>
<dbReference type="GO" id="GO:0046951">
    <property type="term" value="P:ketone body biosynthetic process"/>
    <property type="evidence" value="ECO:0007669"/>
    <property type="project" value="TreeGrafter"/>
</dbReference>
<dbReference type="Proteomes" id="UP000799423">
    <property type="component" value="Unassembled WGS sequence"/>
</dbReference>
<dbReference type="Pfam" id="PF00682">
    <property type="entry name" value="HMGL-like"/>
    <property type="match status" value="2"/>
</dbReference>
<dbReference type="InterPro" id="IPR043594">
    <property type="entry name" value="HMGL"/>
</dbReference>
<feature type="region of interest" description="Disordered" evidence="7">
    <location>
        <begin position="196"/>
        <end position="235"/>
    </location>
</feature>
<dbReference type="CDD" id="cd07938">
    <property type="entry name" value="DRE_TIM_HMGL"/>
    <property type="match status" value="1"/>
</dbReference>
<accession>A0A6A7AY82</accession>
<comment type="pathway">
    <text evidence="1">Metabolic intermediate metabolism; (S)-3-hydroxy-3-methylglutaryl-CoA degradation; acetoacetate from (S)-3-hydroxy-3-methylglutaryl-CoA: step 1/1.</text>
</comment>
<dbReference type="GO" id="GO:0004419">
    <property type="term" value="F:hydroxymethylglutaryl-CoA lyase activity"/>
    <property type="evidence" value="ECO:0007669"/>
    <property type="project" value="UniProtKB-EC"/>
</dbReference>
<organism evidence="9 10">
    <name type="scientific">Plenodomus tracheiphilus IPT5</name>
    <dbReference type="NCBI Taxonomy" id="1408161"/>
    <lineage>
        <taxon>Eukaryota</taxon>
        <taxon>Fungi</taxon>
        <taxon>Dikarya</taxon>
        <taxon>Ascomycota</taxon>
        <taxon>Pezizomycotina</taxon>
        <taxon>Dothideomycetes</taxon>
        <taxon>Pleosporomycetidae</taxon>
        <taxon>Pleosporales</taxon>
        <taxon>Pleosporineae</taxon>
        <taxon>Leptosphaeriaceae</taxon>
        <taxon>Plenodomus</taxon>
    </lineage>
</organism>
<evidence type="ECO:0000313" key="10">
    <source>
        <dbReference type="Proteomes" id="UP000799423"/>
    </source>
</evidence>
<evidence type="ECO:0000256" key="7">
    <source>
        <dbReference type="SAM" id="MobiDB-lite"/>
    </source>
</evidence>
<dbReference type="OrthoDB" id="1905920at2759"/>
<dbReference type="PROSITE" id="PS50991">
    <property type="entry name" value="PYR_CT"/>
    <property type="match status" value="1"/>
</dbReference>
<name>A0A6A7AY82_9PLEO</name>
<proteinExistence type="inferred from homology"/>
<evidence type="ECO:0000256" key="5">
    <source>
        <dbReference type="ARBA" id="ARBA00023239"/>
    </source>
</evidence>
<evidence type="ECO:0000256" key="6">
    <source>
        <dbReference type="ARBA" id="ARBA00049877"/>
    </source>
</evidence>
<dbReference type="SUPFAM" id="SSF51569">
    <property type="entry name" value="Aldolase"/>
    <property type="match status" value="1"/>
</dbReference>
<evidence type="ECO:0000313" key="9">
    <source>
        <dbReference type="EMBL" id="KAF2847165.1"/>
    </source>
</evidence>
<dbReference type="EMBL" id="MU006328">
    <property type="protein sequence ID" value="KAF2847165.1"/>
    <property type="molecule type" value="Genomic_DNA"/>
</dbReference>
<evidence type="ECO:0000256" key="4">
    <source>
        <dbReference type="ARBA" id="ARBA00022723"/>
    </source>
</evidence>
<dbReference type="AlphaFoldDB" id="A0A6A7AY82"/>
<dbReference type="GO" id="GO:0046872">
    <property type="term" value="F:metal ion binding"/>
    <property type="evidence" value="ECO:0007669"/>
    <property type="project" value="UniProtKB-KW"/>
</dbReference>
<evidence type="ECO:0000256" key="3">
    <source>
        <dbReference type="ARBA" id="ARBA00012910"/>
    </source>
</evidence>
<dbReference type="PANTHER" id="PTHR42738">
    <property type="entry name" value="HYDROXYMETHYLGLUTARYL-COA LYASE"/>
    <property type="match status" value="1"/>
</dbReference>
<feature type="domain" description="Pyruvate carboxyltransferase" evidence="8">
    <location>
        <begin position="101"/>
        <end position="416"/>
    </location>
</feature>
<dbReference type="NCBIfam" id="NF004283">
    <property type="entry name" value="PRK05692.1"/>
    <property type="match status" value="1"/>
</dbReference>
<evidence type="ECO:0000256" key="1">
    <source>
        <dbReference type="ARBA" id="ARBA00005143"/>
    </source>
</evidence>
<protein>
    <recommendedName>
        <fullName evidence="3">hydroxymethylglutaryl-CoA lyase</fullName>
        <ecNumber evidence="3">4.1.3.4</ecNumber>
    </recommendedName>
</protein>
<reference evidence="9" key="1">
    <citation type="submission" date="2020-01" db="EMBL/GenBank/DDBJ databases">
        <authorList>
            <consortium name="DOE Joint Genome Institute"/>
            <person name="Haridas S."/>
            <person name="Albert R."/>
            <person name="Binder M."/>
            <person name="Bloem J."/>
            <person name="Labutti K."/>
            <person name="Salamov A."/>
            <person name="Andreopoulos B."/>
            <person name="Baker S.E."/>
            <person name="Barry K."/>
            <person name="Bills G."/>
            <person name="Bluhm B.H."/>
            <person name="Cannon C."/>
            <person name="Castanera R."/>
            <person name="Culley D.E."/>
            <person name="Daum C."/>
            <person name="Ezra D."/>
            <person name="Gonzalez J.B."/>
            <person name="Henrissat B."/>
            <person name="Kuo A."/>
            <person name="Liang C."/>
            <person name="Lipzen A."/>
            <person name="Lutzoni F."/>
            <person name="Magnuson J."/>
            <person name="Mondo S."/>
            <person name="Nolan M."/>
            <person name="Ohm R."/>
            <person name="Pangilinan J."/>
            <person name="Park H.-J."/>
            <person name="Ramirez L."/>
            <person name="Alfaro M."/>
            <person name="Sun H."/>
            <person name="Tritt A."/>
            <person name="Yoshinaga Y."/>
            <person name="Zwiers L.-H."/>
            <person name="Turgeon B.G."/>
            <person name="Goodwin S.B."/>
            <person name="Spatafora J.W."/>
            <person name="Crous P.W."/>
            <person name="Grigoriev I.V."/>
        </authorList>
    </citation>
    <scope>NUCLEOTIDE SEQUENCE</scope>
    <source>
        <strain evidence="9">IPT5</strain>
    </source>
</reference>
<comment type="similarity">
    <text evidence="2">Belongs to the HMG-CoA lyase family.</text>
</comment>
<dbReference type="Gene3D" id="3.20.20.70">
    <property type="entry name" value="Aldolase class I"/>
    <property type="match status" value="1"/>
</dbReference>
<comment type="catalytic activity">
    <reaction evidence="6">
        <text>(3S)-3-hydroxy-3-methylglutaryl-CoA = acetoacetate + acetyl-CoA</text>
        <dbReference type="Rhea" id="RHEA:24404"/>
        <dbReference type="ChEBI" id="CHEBI:13705"/>
        <dbReference type="ChEBI" id="CHEBI:43074"/>
        <dbReference type="ChEBI" id="CHEBI:57288"/>
        <dbReference type="EC" id="4.1.3.4"/>
    </reaction>
</comment>
<dbReference type="PANTHER" id="PTHR42738:SF7">
    <property type="entry name" value="HYDROXYMETHYLGLUTARYL-COA LYASE"/>
    <property type="match status" value="1"/>
</dbReference>
<gene>
    <name evidence="9" type="ORF">T440DRAFT_471273</name>
</gene>
<keyword evidence="5" id="KW-0456">Lyase</keyword>
<dbReference type="EC" id="4.1.3.4" evidence="3"/>
<evidence type="ECO:0000256" key="2">
    <source>
        <dbReference type="ARBA" id="ARBA00009405"/>
    </source>
</evidence>
<dbReference type="UniPathway" id="UPA00896">
    <property type="reaction ID" value="UER00863"/>
</dbReference>
<sequence>MRSRRPCSHEVSAKAHDSGVGLVVHARSKLSSVNGPRKLQPHKQAAATRRVITPLRQHFAPPHTLSMSSKFMYLRAARLAARHPCRARTFASAASSRADHIRIVEVGPRDGLQNEKKTIPLATKIELVERLAQTGLTTIEAGSFVSPKWTPQMANSAEILEHVLNRAPQSSYPITYQWLLPNVRGLDNFLATWQPKSTSGQDAYPTPPPSPGVDAGPAEAMRKDKETSSSPSGPIHELSIFTAATESFTQKNTNCSIAESLKRFEPIMARAKEVNLNVRAYISVALGCPYEGPNVDPHKVAELAVNLLEMGADEISVADTTGMGTAPKTAELLKTLNAAGIDKSDLALHFHDTYGQALVNAVVALEHGIRTFDAAVGGLGGCPYSPGATGNVATEDLVHCFHSLGAKTGVDIEKLAGVGEWISQELGRVNESRSGKAILAQMRRSS</sequence>
<keyword evidence="4" id="KW-0479">Metal-binding</keyword>
<dbReference type="InterPro" id="IPR000891">
    <property type="entry name" value="PYR_CT"/>
</dbReference>
<keyword evidence="10" id="KW-1185">Reference proteome</keyword>